<comment type="subunit">
    <text evidence="3">Homodimer.</text>
</comment>
<dbReference type="Proteomes" id="UP000027586">
    <property type="component" value="Unassembled WGS sequence"/>
</dbReference>
<evidence type="ECO:0000313" key="16">
    <source>
        <dbReference type="Proteomes" id="UP000027586"/>
    </source>
</evidence>
<sequence>MSNFTDNPFALDKLRNTLIRLEDTIIFALIERAQFAFNKAIYTPGAIEFNSATDGRSFLEYFLWETEKVHAKVRRYTSPDEYAFTSPLPAPILPPLEYPNFLYPNDINVTSKIMDMYISSIVPSISADGDDQQYGSSATRDIECLQALSRRIHYGKFIAESKFRDDPEEYTRLALANDREGINELLTNRAVEKKLLERLRHKALVYGQTLDQEQEGTSAHLRVPVETVVELYERWVIPLTKEVEVDYLIVRGLAYNKNNEQ</sequence>
<keyword evidence="7" id="KW-0827">Tyrosine biosynthesis</keyword>
<gene>
    <name evidence="15" type="ORF">LCOR_00333.1</name>
</gene>
<dbReference type="Gene3D" id="1.10.590.10">
    <property type="entry name" value="Chorismate mutase, AroQ class superfamily, eukaryotic"/>
    <property type="match status" value="1"/>
</dbReference>
<evidence type="ECO:0000256" key="13">
    <source>
        <dbReference type="PIRNR" id="PIRNR017318"/>
    </source>
</evidence>
<dbReference type="EMBL" id="CBTN010000001">
    <property type="protein sequence ID" value="CDH48557.1"/>
    <property type="molecule type" value="Genomic_DNA"/>
</dbReference>
<feature type="domain" description="Chorismate mutase" evidence="14">
    <location>
        <begin position="136"/>
        <end position="244"/>
    </location>
</feature>
<dbReference type="SUPFAM" id="SSF48600">
    <property type="entry name" value="Chorismate mutase II"/>
    <property type="match status" value="1"/>
</dbReference>
<evidence type="ECO:0000256" key="10">
    <source>
        <dbReference type="ARBA" id="ARBA00023222"/>
    </source>
</evidence>
<protein>
    <recommendedName>
        <fullName evidence="5 13">Chorismate mutase</fullName>
        <ecNumber evidence="4 13">5.4.99.5</ecNumber>
    </recommendedName>
</protein>
<comment type="subcellular location">
    <subcellularLocation>
        <location evidence="1">Cytoplasm</location>
    </subcellularLocation>
</comment>
<dbReference type="PIRSF" id="PIRSF017318">
    <property type="entry name" value="Chor_mut_AroQ_eu"/>
    <property type="match status" value="1"/>
</dbReference>
<keyword evidence="16" id="KW-1185">Reference proteome</keyword>
<dbReference type="PANTHER" id="PTHR21145:SF12">
    <property type="entry name" value="CHORISMATE MUTASE"/>
    <property type="match status" value="1"/>
</dbReference>
<name>A0A068RG14_9FUNG</name>
<dbReference type="STRING" id="1263082.A0A068RG14"/>
<proteinExistence type="predicted"/>
<evidence type="ECO:0000256" key="3">
    <source>
        <dbReference type="ARBA" id="ARBA00011738"/>
    </source>
</evidence>
<dbReference type="GO" id="GO:0009094">
    <property type="term" value="P:L-phenylalanine biosynthetic process"/>
    <property type="evidence" value="ECO:0007669"/>
    <property type="project" value="UniProtKB-KW"/>
</dbReference>
<dbReference type="Pfam" id="PF01817">
    <property type="entry name" value="CM_2"/>
    <property type="match status" value="1"/>
</dbReference>
<accession>A0A068RG14</accession>
<evidence type="ECO:0000256" key="1">
    <source>
        <dbReference type="ARBA" id="ARBA00004496"/>
    </source>
</evidence>
<dbReference type="GO" id="GO:0046417">
    <property type="term" value="P:chorismate metabolic process"/>
    <property type="evidence" value="ECO:0007669"/>
    <property type="project" value="InterPro"/>
</dbReference>
<evidence type="ECO:0000313" key="15">
    <source>
        <dbReference type="EMBL" id="CDH48557.1"/>
    </source>
</evidence>
<evidence type="ECO:0000259" key="14">
    <source>
        <dbReference type="Pfam" id="PF01817"/>
    </source>
</evidence>
<comment type="caution">
    <text evidence="15">The sequence shown here is derived from an EMBL/GenBank/DDBJ whole genome shotgun (WGS) entry which is preliminary data.</text>
</comment>
<evidence type="ECO:0000256" key="7">
    <source>
        <dbReference type="ARBA" id="ARBA00022498"/>
    </source>
</evidence>
<comment type="pathway">
    <text evidence="2">Metabolic intermediate biosynthesis; prephenate biosynthesis; prephenate from chorismate: step 1/1.</text>
</comment>
<dbReference type="GO" id="GO:0005737">
    <property type="term" value="C:cytoplasm"/>
    <property type="evidence" value="ECO:0007669"/>
    <property type="project" value="UniProtKB-SubCell"/>
</dbReference>
<dbReference type="UniPathway" id="UPA00120">
    <property type="reaction ID" value="UER00203"/>
</dbReference>
<dbReference type="PROSITE" id="PS51169">
    <property type="entry name" value="CHORISMATE_MUT_3"/>
    <property type="match status" value="1"/>
</dbReference>
<evidence type="ECO:0000256" key="9">
    <source>
        <dbReference type="ARBA" id="ARBA00023141"/>
    </source>
</evidence>
<dbReference type="VEuPathDB" id="FungiDB:LCOR_00333.1"/>
<keyword evidence="8 13" id="KW-0028">Amino-acid biosynthesis</keyword>
<dbReference type="AlphaFoldDB" id="A0A068RG14"/>
<dbReference type="InterPro" id="IPR002701">
    <property type="entry name" value="CM_II_prokaryot"/>
</dbReference>
<dbReference type="OrthoDB" id="191918at2759"/>
<evidence type="ECO:0000256" key="2">
    <source>
        <dbReference type="ARBA" id="ARBA00004817"/>
    </source>
</evidence>
<dbReference type="InterPro" id="IPR037039">
    <property type="entry name" value="CM_AroQ_sf_eucaryotic"/>
</dbReference>
<evidence type="ECO:0000256" key="4">
    <source>
        <dbReference type="ARBA" id="ARBA00012404"/>
    </source>
</evidence>
<evidence type="ECO:0000256" key="6">
    <source>
        <dbReference type="ARBA" id="ARBA00022490"/>
    </source>
</evidence>
<evidence type="ECO:0000256" key="12">
    <source>
        <dbReference type="ARBA" id="ARBA00023979"/>
    </source>
</evidence>
<reference evidence="15" key="1">
    <citation type="submission" date="2013-08" db="EMBL/GenBank/DDBJ databases">
        <title>Gene expansion shapes genome architecture in the human pathogen Lichtheimia corymbifera: an evolutionary genomics analysis in the ancient terrestrial Mucorales (Mucoromycotina).</title>
        <authorList>
            <person name="Schwartze V.U."/>
            <person name="Winter S."/>
            <person name="Shelest E."/>
            <person name="Marcet-Houben M."/>
            <person name="Horn F."/>
            <person name="Wehner S."/>
            <person name="Hoffmann K."/>
            <person name="Riege K."/>
            <person name="Sammeth M."/>
            <person name="Nowrousian M."/>
            <person name="Valiante V."/>
            <person name="Linde J."/>
            <person name="Jacobsen I.D."/>
            <person name="Marz M."/>
            <person name="Brakhage A.A."/>
            <person name="Gabaldon T."/>
            <person name="Bocker S."/>
            <person name="Voigt K."/>
        </authorList>
    </citation>
    <scope>NUCLEOTIDE SEQUENCE [LARGE SCALE GENOMIC DNA]</scope>
    <source>
        <strain evidence="15">FSU 9682</strain>
    </source>
</reference>
<keyword evidence="9 13" id="KW-0057">Aromatic amino acid biosynthesis</keyword>
<organism evidence="15 16">
    <name type="scientific">Lichtheimia corymbifera JMRC:FSU:9682</name>
    <dbReference type="NCBI Taxonomy" id="1263082"/>
    <lineage>
        <taxon>Eukaryota</taxon>
        <taxon>Fungi</taxon>
        <taxon>Fungi incertae sedis</taxon>
        <taxon>Mucoromycota</taxon>
        <taxon>Mucoromycotina</taxon>
        <taxon>Mucoromycetes</taxon>
        <taxon>Mucorales</taxon>
        <taxon>Lichtheimiaceae</taxon>
        <taxon>Lichtheimia</taxon>
    </lineage>
</organism>
<dbReference type="GO" id="GO:0004106">
    <property type="term" value="F:chorismate mutase activity"/>
    <property type="evidence" value="ECO:0007669"/>
    <property type="project" value="UniProtKB-UniRule"/>
</dbReference>
<dbReference type="InterPro" id="IPR008238">
    <property type="entry name" value="Chorismate_mutase_AroQ_euk"/>
</dbReference>
<keyword evidence="6" id="KW-0963">Cytoplasm</keyword>
<dbReference type="PANTHER" id="PTHR21145">
    <property type="entry name" value="CHORISMATE MUTASE"/>
    <property type="match status" value="1"/>
</dbReference>
<dbReference type="InterPro" id="IPR036263">
    <property type="entry name" value="Chorismate_II_sf"/>
</dbReference>
<keyword evidence="10" id="KW-0584">Phenylalanine biosynthesis</keyword>
<evidence type="ECO:0000256" key="5">
    <source>
        <dbReference type="ARBA" id="ARBA00020296"/>
    </source>
</evidence>
<dbReference type="GO" id="GO:0006571">
    <property type="term" value="P:tyrosine biosynthetic process"/>
    <property type="evidence" value="ECO:0007669"/>
    <property type="project" value="UniProtKB-KW"/>
</dbReference>
<keyword evidence="11 13" id="KW-0413">Isomerase</keyword>
<comment type="catalytic activity">
    <reaction evidence="12">
        <text>chorismate = prephenate</text>
        <dbReference type="Rhea" id="RHEA:13897"/>
        <dbReference type="ChEBI" id="CHEBI:29748"/>
        <dbReference type="ChEBI" id="CHEBI:29934"/>
        <dbReference type="EC" id="5.4.99.5"/>
    </reaction>
    <physiologicalReaction direction="left-to-right" evidence="12">
        <dbReference type="Rhea" id="RHEA:13898"/>
    </physiologicalReaction>
</comment>
<dbReference type="NCBIfam" id="TIGR01802">
    <property type="entry name" value="CM_pl-yst"/>
    <property type="match status" value="1"/>
</dbReference>
<dbReference type="EC" id="5.4.99.5" evidence="4 13"/>
<evidence type="ECO:0000256" key="8">
    <source>
        <dbReference type="ARBA" id="ARBA00022605"/>
    </source>
</evidence>
<evidence type="ECO:0000256" key="11">
    <source>
        <dbReference type="ARBA" id="ARBA00023235"/>
    </source>
</evidence>
<dbReference type="FunFam" id="1.10.590.10:FF:000002">
    <property type="entry name" value="Chorismate mutase"/>
    <property type="match status" value="1"/>
</dbReference>